<keyword evidence="2" id="KW-1185">Reference proteome</keyword>
<evidence type="ECO:0000313" key="1">
    <source>
        <dbReference type="EMBL" id="GJT65417.1"/>
    </source>
</evidence>
<accession>A0ABQ5FPZ1</accession>
<sequence length="108" mass="12115">MASMGSSPFWNTGTIRPESGWENSEVLMIDELSIIEIDKVIYTVETDMVKLEVEIKCFGMSFDEFDKETGSSDGLQPKQADLSCVHALNEPLLHEIHVVPSRHEADQC</sequence>
<proteinExistence type="predicted"/>
<protein>
    <submittedName>
        <fullName evidence="1">Uncharacterized protein</fullName>
    </submittedName>
</protein>
<name>A0ABQ5FPZ1_9ASTR</name>
<evidence type="ECO:0000313" key="2">
    <source>
        <dbReference type="Proteomes" id="UP001151760"/>
    </source>
</evidence>
<dbReference type="Proteomes" id="UP001151760">
    <property type="component" value="Unassembled WGS sequence"/>
</dbReference>
<comment type="caution">
    <text evidence="1">The sequence shown here is derived from an EMBL/GenBank/DDBJ whole genome shotgun (WGS) entry which is preliminary data.</text>
</comment>
<dbReference type="EMBL" id="BQNB010017629">
    <property type="protein sequence ID" value="GJT65417.1"/>
    <property type="molecule type" value="Genomic_DNA"/>
</dbReference>
<reference evidence="1" key="2">
    <citation type="submission" date="2022-01" db="EMBL/GenBank/DDBJ databases">
        <authorList>
            <person name="Yamashiro T."/>
            <person name="Shiraishi A."/>
            <person name="Satake H."/>
            <person name="Nakayama K."/>
        </authorList>
    </citation>
    <scope>NUCLEOTIDE SEQUENCE</scope>
</reference>
<gene>
    <name evidence="1" type="ORF">Tco_1016897</name>
</gene>
<reference evidence="1" key="1">
    <citation type="journal article" date="2022" name="Int. J. Mol. Sci.">
        <title>Draft Genome of Tanacetum Coccineum: Genomic Comparison of Closely Related Tanacetum-Family Plants.</title>
        <authorList>
            <person name="Yamashiro T."/>
            <person name="Shiraishi A."/>
            <person name="Nakayama K."/>
            <person name="Satake H."/>
        </authorList>
    </citation>
    <scope>NUCLEOTIDE SEQUENCE</scope>
</reference>
<organism evidence="1 2">
    <name type="scientific">Tanacetum coccineum</name>
    <dbReference type="NCBI Taxonomy" id="301880"/>
    <lineage>
        <taxon>Eukaryota</taxon>
        <taxon>Viridiplantae</taxon>
        <taxon>Streptophyta</taxon>
        <taxon>Embryophyta</taxon>
        <taxon>Tracheophyta</taxon>
        <taxon>Spermatophyta</taxon>
        <taxon>Magnoliopsida</taxon>
        <taxon>eudicotyledons</taxon>
        <taxon>Gunneridae</taxon>
        <taxon>Pentapetalae</taxon>
        <taxon>asterids</taxon>
        <taxon>campanulids</taxon>
        <taxon>Asterales</taxon>
        <taxon>Asteraceae</taxon>
        <taxon>Asteroideae</taxon>
        <taxon>Anthemideae</taxon>
        <taxon>Anthemidinae</taxon>
        <taxon>Tanacetum</taxon>
    </lineage>
</organism>